<protein>
    <recommendedName>
        <fullName evidence="3">Glycosyltransferase involved in cell wall biosynthesis</fullName>
    </recommendedName>
</protein>
<accession>A0A4R6WUY7</accession>
<organism evidence="1 2">
    <name type="scientific">Dongia mobilis</name>
    <dbReference type="NCBI Taxonomy" id="578943"/>
    <lineage>
        <taxon>Bacteria</taxon>
        <taxon>Pseudomonadati</taxon>
        <taxon>Pseudomonadota</taxon>
        <taxon>Alphaproteobacteria</taxon>
        <taxon>Rhodospirillales</taxon>
        <taxon>Dongiaceae</taxon>
        <taxon>Dongia</taxon>
    </lineage>
</organism>
<name>A0A4R6WUY7_9PROT</name>
<dbReference type="AlphaFoldDB" id="A0A4R6WUY7"/>
<dbReference type="Proteomes" id="UP000295783">
    <property type="component" value="Unassembled WGS sequence"/>
</dbReference>
<gene>
    <name evidence="1" type="ORF">A8950_0367</name>
</gene>
<keyword evidence="2" id="KW-1185">Reference proteome</keyword>
<proteinExistence type="predicted"/>
<evidence type="ECO:0000313" key="2">
    <source>
        <dbReference type="Proteomes" id="UP000295783"/>
    </source>
</evidence>
<dbReference type="OrthoDB" id="8478942at2"/>
<reference evidence="1 2" key="1">
    <citation type="submission" date="2019-03" db="EMBL/GenBank/DDBJ databases">
        <title>Genomic Encyclopedia of Type Strains, Phase III (KMG-III): the genomes of soil and plant-associated and newly described type strains.</title>
        <authorList>
            <person name="Whitman W."/>
        </authorList>
    </citation>
    <scope>NUCLEOTIDE SEQUENCE [LARGE SCALE GENOMIC DNA]</scope>
    <source>
        <strain evidence="1 2">CGMCC 1.7660</strain>
    </source>
</reference>
<dbReference type="SUPFAM" id="SSF53756">
    <property type="entry name" value="UDP-Glycosyltransferase/glycogen phosphorylase"/>
    <property type="match status" value="1"/>
</dbReference>
<evidence type="ECO:0008006" key="3">
    <source>
        <dbReference type="Google" id="ProtNLM"/>
    </source>
</evidence>
<evidence type="ECO:0000313" key="1">
    <source>
        <dbReference type="EMBL" id="TDQ83824.1"/>
    </source>
</evidence>
<comment type="caution">
    <text evidence="1">The sequence shown here is derived from an EMBL/GenBank/DDBJ whole genome shotgun (WGS) entry which is preliminary data.</text>
</comment>
<dbReference type="RefSeq" id="WP_133611848.1">
    <property type="nucleotide sequence ID" value="NZ_SNYW01000006.1"/>
</dbReference>
<sequence length="428" mass="48739">MMEAARRAWMRWVERPETAGAKLARRIDWESATPGRITVLCLERSQFIKDIEELRRLTDMNWVTLSSTRVKLRQELWVPEADREQGYFSVWLKEKRCAHLRPILERFGIGLLREAQKVMPVDAVAAANIDYWQDEALKLGCRRLGIPFLVLCRENYTIPWTVPWMHDHLAKSGFRFEGQGLAVFSQATKDAFAPGFDNADDIWITGAPRYDRWMHLEPLPESAKNAISLITFSDPGYMATNTFLDVAAIFDKVARAEHRDGLTWLVKCKKRGDRKRTLQKIGALEGSPLDFQYDTPLFELYPRSRIVIGYNSLALVEAMLTDAPVVVPCWGETRPPRRDVLLDYNDPLTRRVVTFADSPEAFADLLTRAARGEKLPTGSSEDRRALFEQHIHVPGRDGGPATASAATEAFVRHYVARARQQGMPRQAA</sequence>
<dbReference type="EMBL" id="SNYW01000006">
    <property type="protein sequence ID" value="TDQ83824.1"/>
    <property type="molecule type" value="Genomic_DNA"/>
</dbReference>